<evidence type="ECO:0000256" key="1">
    <source>
        <dbReference type="ARBA" id="ARBA00023002"/>
    </source>
</evidence>
<name>A0A8X8IYV1_POPTO</name>
<evidence type="ECO:0000313" key="3">
    <source>
        <dbReference type="EMBL" id="KAG6792454.1"/>
    </source>
</evidence>
<dbReference type="Pfam" id="PF02153">
    <property type="entry name" value="PDH_N"/>
    <property type="match status" value="1"/>
</dbReference>
<dbReference type="AlphaFoldDB" id="A0A8X8IYV1"/>
<organism evidence="3 4">
    <name type="scientific">Populus tomentosa</name>
    <name type="common">Chinese white poplar</name>
    <dbReference type="NCBI Taxonomy" id="118781"/>
    <lineage>
        <taxon>Eukaryota</taxon>
        <taxon>Viridiplantae</taxon>
        <taxon>Streptophyta</taxon>
        <taxon>Embryophyta</taxon>
        <taxon>Tracheophyta</taxon>
        <taxon>Spermatophyta</taxon>
        <taxon>Magnoliopsida</taxon>
        <taxon>eudicotyledons</taxon>
        <taxon>Gunneridae</taxon>
        <taxon>Pentapetalae</taxon>
        <taxon>rosids</taxon>
        <taxon>fabids</taxon>
        <taxon>Malpighiales</taxon>
        <taxon>Salicaceae</taxon>
        <taxon>Saliceae</taxon>
        <taxon>Populus</taxon>
    </lineage>
</organism>
<reference evidence="3" key="1">
    <citation type="journal article" date="2020" name="bioRxiv">
        <title>Hybrid origin of Populus tomentosa Carr. identified through genome sequencing and phylogenomic analysis.</title>
        <authorList>
            <person name="An X."/>
            <person name="Gao K."/>
            <person name="Chen Z."/>
            <person name="Li J."/>
            <person name="Yang X."/>
            <person name="Yang X."/>
            <person name="Zhou J."/>
            <person name="Guo T."/>
            <person name="Zhao T."/>
            <person name="Huang S."/>
            <person name="Miao D."/>
            <person name="Khan W.U."/>
            <person name="Rao P."/>
            <person name="Ye M."/>
            <person name="Lei B."/>
            <person name="Liao W."/>
            <person name="Wang J."/>
            <person name="Ji L."/>
            <person name="Li Y."/>
            <person name="Guo B."/>
            <person name="Mustafa N.S."/>
            <person name="Li S."/>
            <person name="Yun Q."/>
            <person name="Keller S.R."/>
            <person name="Mao J."/>
            <person name="Zhang R."/>
            <person name="Strauss S.H."/>
        </authorList>
    </citation>
    <scope>NUCLEOTIDE SEQUENCE</scope>
    <source>
        <strain evidence="3">GM15</strain>
        <tissue evidence="3">Leaf</tissue>
    </source>
</reference>
<protein>
    <recommendedName>
        <fullName evidence="2">Prephenate/arogenate dehydrogenase domain-containing protein</fullName>
    </recommendedName>
</protein>
<dbReference type="InterPro" id="IPR045011">
    <property type="entry name" value="TYRAAT1/2"/>
</dbReference>
<sequence>MLPLISTVPQTLSPPLSFHFHPFPSSSTPSLSLHIPLKNTLRIRSIDAAQPYDYESHLRTQHLKSQSLKIAILGFGNFGQFLSKTLSRQGHTLLAYSRTDYTDIAKSLGVTFHSNPHDLFESHPEVVILCTSILSTEKVLQTLPFQRLKRSTLIVDVLSVKEFAKNILLKYLPVEFDILCTHPMFGPESGKISWVGLPFVYDKVRIGNEEDRISRVERFLDVFAKEGCRMVEMTCAEHDRYAAGSQFVTHTMGRVLERFGLDSSPINTKGYDTLLDLVENTAGDSFELYYGLFMYNKNALEQLERLDMAFEAIKKELFGKLHHVYRKQLFGNADEGAEERPKVQKLLHNGAPPSADVDESGEEIGLRVVVLGLIGLRLEDCELLLEKKDGNNFSRRVASPVIWSDAPESMIQELEYFLLTISSCSLLKGLVSVSRMVILSWLLSKVMLYLAVRSPQRERALFMLTGDVVPDCEVTSERERALFSYCHAIVGEANEDSKKTFVLYMLIWDLTIREFRSISCQASVKIVEYMLYDPKLPFGVNCKGEP</sequence>
<dbReference type="GO" id="GO:0006571">
    <property type="term" value="P:tyrosine biosynthetic process"/>
    <property type="evidence" value="ECO:0007669"/>
    <property type="project" value="InterPro"/>
</dbReference>
<proteinExistence type="predicted"/>
<comment type="caution">
    <text evidence="3">The sequence shown here is derived from an EMBL/GenBank/DDBJ whole genome shotgun (WGS) entry which is preliminary data.</text>
</comment>
<dbReference type="GO" id="GO:0004665">
    <property type="term" value="F:prephenate dehydrogenase (NADP+) activity"/>
    <property type="evidence" value="ECO:0007669"/>
    <property type="project" value="InterPro"/>
</dbReference>
<dbReference type="Pfam" id="PF26213">
    <property type="entry name" value="TYRAAT1_C"/>
    <property type="match status" value="1"/>
</dbReference>
<dbReference type="OrthoDB" id="2414662at2759"/>
<evidence type="ECO:0000259" key="2">
    <source>
        <dbReference type="PROSITE" id="PS51176"/>
    </source>
</evidence>
<dbReference type="PROSITE" id="PS51176">
    <property type="entry name" value="PDH_ADH"/>
    <property type="match status" value="1"/>
</dbReference>
<dbReference type="EMBL" id="JAAWWB010000001">
    <property type="protein sequence ID" value="KAG6792454.1"/>
    <property type="molecule type" value="Genomic_DNA"/>
</dbReference>
<dbReference type="GO" id="GO:0070403">
    <property type="term" value="F:NAD+ binding"/>
    <property type="evidence" value="ECO:0007669"/>
    <property type="project" value="InterPro"/>
</dbReference>
<dbReference type="Proteomes" id="UP000886885">
    <property type="component" value="Chromosome 1A"/>
</dbReference>
<dbReference type="GO" id="GO:0033730">
    <property type="term" value="F:arogenate dehydrogenase (NADP+) activity"/>
    <property type="evidence" value="ECO:0007669"/>
    <property type="project" value="InterPro"/>
</dbReference>
<dbReference type="InterPro" id="IPR003099">
    <property type="entry name" value="Prephen_DH"/>
</dbReference>
<keyword evidence="4" id="KW-1185">Reference proteome</keyword>
<feature type="domain" description="Prephenate/arogenate dehydrogenase" evidence="2">
    <location>
        <begin position="68"/>
        <end position="347"/>
    </location>
</feature>
<gene>
    <name evidence="3" type="ORF">POTOM_001604</name>
</gene>
<keyword evidence="1" id="KW-0560">Oxidoreductase</keyword>
<dbReference type="InterPro" id="IPR059064">
    <property type="entry name" value="TYRAAT2_C"/>
</dbReference>
<accession>A0A8X8IYV1</accession>
<dbReference type="PANTHER" id="PTHR43207">
    <property type="entry name" value="AROGENATE DEHYDROGENASE-RELATED"/>
    <property type="match status" value="1"/>
</dbReference>
<dbReference type="GO" id="GO:0008977">
    <property type="term" value="F:prephenate dehydrogenase (NAD+) activity"/>
    <property type="evidence" value="ECO:0007669"/>
    <property type="project" value="InterPro"/>
</dbReference>
<dbReference type="PANTHER" id="PTHR43207:SF4">
    <property type="entry name" value="AROGENATE DEHYDROGENASE 2, CHLOROPLASTIC"/>
    <property type="match status" value="1"/>
</dbReference>
<dbReference type="InterPro" id="IPR046826">
    <property type="entry name" value="PDH_N"/>
</dbReference>
<evidence type="ECO:0000313" key="4">
    <source>
        <dbReference type="Proteomes" id="UP000886885"/>
    </source>
</evidence>